<name>A0A8H3R8M0_9GLOM</name>
<gene>
    <name evidence="1" type="ORF">RCL2_003012600</name>
</gene>
<sequence>MIQFVNLSTSFKFLNTKNVTPAPLETNDVLRGRRPSNGLQYLLQPANRTGESVIILPGSTTSAAGSISPTTSPADSISPTGSVASVFSSPMSFASSISSEGPTSPAGHITLLHNNCGDVIDDAAISLIVQSSYNSVFRDEHPKYFSREMELASIFKGDSNFGTFDSTGVLKGEVEEYLEILKLG</sequence>
<evidence type="ECO:0000313" key="1">
    <source>
        <dbReference type="EMBL" id="GET03805.1"/>
    </source>
</evidence>
<protein>
    <submittedName>
        <fullName evidence="1">Uncharacterized protein</fullName>
    </submittedName>
</protein>
<comment type="caution">
    <text evidence="1">The sequence shown here is derived from an EMBL/GenBank/DDBJ whole genome shotgun (WGS) entry which is preliminary data.</text>
</comment>
<dbReference type="AlphaFoldDB" id="A0A8H3R8M0"/>
<proteinExistence type="predicted"/>
<accession>A0A8H3R8M0</accession>
<dbReference type="Proteomes" id="UP000615446">
    <property type="component" value="Unassembled WGS sequence"/>
</dbReference>
<reference evidence="1" key="1">
    <citation type="submission" date="2019-10" db="EMBL/GenBank/DDBJ databases">
        <title>Conservation and host-specific expression of non-tandemly repeated heterogenous ribosome RNA gene in arbuscular mycorrhizal fungi.</title>
        <authorList>
            <person name="Maeda T."/>
            <person name="Kobayashi Y."/>
            <person name="Nakagawa T."/>
            <person name="Ezawa T."/>
            <person name="Yamaguchi K."/>
            <person name="Bino T."/>
            <person name="Nishimoto Y."/>
            <person name="Shigenobu S."/>
            <person name="Kawaguchi M."/>
        </authorList>
    </citation>
    <scope>NUCLEOTIDE SEQUENCE</scope>
    <source>
        <strain evidence="1">HR1</strain>
    </source>
</reference>
<dbReference type="EMBL" id="BLAL01000334">
    <property type="protein sequence ID" value="GET03805.1"/>
    <property type="molecule type" value="Genomic_DNA"/>
</dbReference>
<evidence type="ECO:0000313" key="2">
    <source>
        <dbReference type="Proteomes" id="UP000615446"/>
    </source>
</evidence>
<organism evidence="1 2">
    <name type="scientific">Rhizophagus clarus</name>
    <dbReference type="NCBI Taxonomy" id="94130"/>
    <lineage>
        <taxon>Eukaryota</taxon>
        <taxon>Fungi</taxon>
        <taxon>Fungi incertae sedis</taxon>
        <taxon>Mucoromycota</taxon>
        <taxon>Glomeromycotina</taxon>
        <taxon>Glomeromycetes</taxon>
        <taxon>Glomerales</taxon>
        <taxon>Glomeraceae</taxon>
        <taxon>Rhizophagus</taxon>
    </lineage>
</organism>